<dbReference type="Proteomes" id="UP000228758">
    <property type="component" value="Unassembled WGS sequence"/>
</dbReference>
<keyword evidence="1" id="KW-0732">Signal</keyword>
<dbReference type="EMBL" id="PGFF01000001">
    <property type="protein sequence ID" value="PJJ71569.1"/>
    <property type="molecule type" value="Genomic_DNA"/>
</dbReference>
<gene>
    <name evidence="2" type="ORF">CLV46_1118</name>
</gene>
<evidence type="ECO:0008006" key="4">
    <source>
        <dbReference type="Google" id="ProtNLM"/>
    </source>
</evidence>
<feature type="signal peptide" evidence="1">
    <location>
        <begin position="1"/>
        <end position="19"/>
    </location>
</feature>
<dbReference type="RefSeq" id="WP_100363858.1">
    <property type="nucleotide sequence ID" value="NZ_PGFF01000001.1"/>
</dbReference>
<proteinExistence type="predicted"/>
<evidence type="ECO:0000256" key="1">
    <source>
        <dbReference type="SAM" id="SignalP"/>
    </source>
</evidence>
<accession>A0A2M9CI74</accession>
<reference evidence="2 3" key="1">
    <citation type="submission" date="2017-11" db="EMBL/GenBank/DDBJ databases">
        <title>Genomic Encyclopedia of Archaeal and Bacterial Type Strains, Phase II (KMG-II): From Individual Species to Whole Genera.</title>
        <authorList>
            <person name="Goeker M."/>
        </authorList>
    </citation>
    <scope>NUCLEOTIDE SEQUENCE [LARGE SCALE GENOMIC DNA]</scope>
    <source>
        <strain evidence="2 3">DSM 27393</strain>
    </source>
</reference>
<dbReference type="OrthoDB" id="5148046at2"/>
<evidence type="ECO:0000313" key="2">
    <source>
        <dbReference type="EMBL" id="PJJ71569.1"/>
    </source>
</evidence>
<evidence type="ECO:0000313" key="3">
    <source>
        <dbReference type="Proteomes" id="UP000228758"/>
    </source>
</evidence>
<name>A0A2M9CI74_9MICO</name>
<keyword evidence="3" id="KW-1185">Reference proteome</keyword>
<sequence length="158" mass="15702">MTFRRYLLAGALASGLLLTGCTGTPLDNAVEGLVDQGVEQLQGGVDQAIGDALGGADLSTDGQVPEGFPTDTVPLTGEVRGGGAGPNGSGWVAQTVLGSAADYEQASQALEDAGFTASVSNSDANSAFGQFTGNGYSVVLTVASEQDAVVATYIVTPA</sequence>
<dbReference type="AlphaFoldDB" id="A0A2M9CI74"/>
<dbReference type="PROSITE" id="PS51257">
    <property type="entry name" value="PROKAR_LIPOPROTEIN"/>
    <property type="match status" value="1"/>
</dbReference>
<feature type="chain" id="PRO_5039431041" description="LytR cell envelope-related transcriptional attenuator" evidence="1">
    <location>
        <begin position="20"/>
        <end position="158"/>
    </location>
</feature>
<protein>
    <recommendedName>
        <fullName evidence="4">LytR cell envelope-related transcriptional attenuator</fullName>
    </recommendedName>
</protein>
<comment type="caution">
    <text evidence="2">The sequence shown here is derived from an EMBL/GenBank/DDBJ whole genome shotgun (WGS) entry which is preliminary data.</text>
</comment>
<organism evidence="2 3">
    <name type="scientific">Diaminobutyricimonas aerilata</name>
    <dbReference type="NCBI Taxonomy" id="1162967"/>
    <lineage>
        <taxon>Bacteria</taxon>
        <taxon>Bacillati</taxon>
        <taxon>Actinomycetota</taxon>
        <taxon>Actinomycetes</taxon>
        <taxon>Micrococcales</taxon>
        <taxon>Microbacteriaceae</taxon>
        <taxon>Diaminobutyricimonas</taxon>
    </lineage>
</organism>